<evidence type="ECO:0000313" key="4">
    <source>
        <dbReference type="Proteomes" id="UP000677218"/>
    </source>
</evidence>
<organism evidence="3 4">
    <name type="scientific">Lactobacillus corticis</name>
    <dbReference type="NCBI Taxonomy" id="2201249"/>
    <lineage>
        <taxon>Bacteria</taxon>
        <taxon>Bacillati</taxon>
        <taxon>Bacillota</taxon>
        <taxon>Bacilli</taxon>
        <taxon>Lactobacillales</taxon>
        <taxon>Lactobacillaceae</taxon>
        <taxon>Lactobacillus</taxon>
    </lineage>
</organism>
<dbReference type="EMBL" id="BMAY01000001">
    <property type="protein sequence ID" value="GFZ26186.1"/>
    <property type="molecule type" value="Genomic_DNA"/>
</dbReference>
<dbReference type="Proteomes" id="UP000677218">
    <property type="component" value="Unassembled WGS sequence"/>
</dbReference>
<keyword evidence="2" id="KW-1133">Transmembrane helix</keyword>
<accession>A0A916QF79</accession>
<keyword evidence="2" id="KW-0472">Membrane</keyword>
<comment type="caution">
    <text evidence="3">The sequence shown here is derived from an EMBL/GenBank/DDBJ whole genome shotgun (WGS) entry which is preliminary data.</text>
</comment>
<feature type="transmembrane region" description="Helical" evidence="2">
    <location>
        <begin position="7"/>
        <end position="25"/>
    </location>
</feature>
<evidence type="ECO:0000256" key="2">
    <source>
        <dbReference type="SAM" id="Phobius"/>
    </source>
</evidence>
<keyword evidence="2" id="KW-0812">Transmembrane</keyword>
<feature type="compositionally biased region" description="Basic and acidic residues" evidence="1">
    <location>
        <begin position="77"/>
        <end position="97"/>
    </location>
</feature>
<dbReference type="AlphaFoldDB" id="A0A916QF79"/>
<feature type="region of interest" description="Disordered" evidence="1">
    <location>
        <begin position="65"/>
        <end position="97"/>
    </location>
</feature>
<dbReference type="RefSeq" id="WP_212779899.1">
    <property type="nucleotide sequence ID" value="NZ_BMAY01000001.1"/>
</dbReference>
<evidence type="ECO:0000256" key="1">
    <source>
        <dbReference type="SAM" id="MobiDB-lite"/>
    </source>
</evidence>
<evidence type="ECO:0000313" key="3">
    <source>
        <dbReference type="EMBL" id="GFZ26186.1"/>
    </source>
</evidence>
<sequence>MKLNWKQWLLLIAGAIVILALIGLAVQVALYLLPIIIVAGLIIWLIYWIRVKMGKTKKPNLTPDDFFNLNDPDEPDDGRQQARDVHVKDVDDDEAKK</sequence>
<name>A0A916QF79_9LACO</name>
<reference evidence="3" key="1">
    <citation type="submission" date="2020-08" db="EMBL/GenBank/DDBJ databases">
        <title>Taxonomic study for Lactobacillus species isolated from hardwood bark.</title>
        <authorList>
            <person name="Tohno M."/>
            <person name="Tanizawa Y."/>
        </authorList>
    </citation>
    <scope>NUCLEOTIDE SEQUENCE</scope>
    <source>
        <strain evidence="3">B40</strain>
    </source>
</reference>
<protein>
    <submittedName>
        <fullName evidence="3">Uncharacterized protein</fullName>
    </submittedName>
</protein>
<keyword evidence="4" id="KW-1185">Reference proteome</keyword>
<gene>
    <name evidence="3" type="ORF">LCB40_00660</name>
</gene>
<proteinExistence type="predicted"/>
<feature type="transmembrane region" description="Helical" evidence="2">
    <location>
        <begin position="31"/>
        <end position="49"/>
    </location>
</feature>